<name>A0A401S3J6_CHIPU</name>
<feature type="region of interest" description="Disordered" evidence="1">
    <location>
        <begin position="436"/>
        <end position="458"/>
    </location>
</feature>
<feature type="region of interest" description="Disordered" evidence="1">
    <location>
        <begin position="94"/>
        <end position="135"/>
    </location>
</feature>
<evidence type="ECO:0008006" key="4">
    <source>
        <dbReference type="Google" id="ProtNLM"/>
    </source>
</evidence>
<dbReference type="Proteomes" id="UP000287033">
    <property type="component" value="Unassembled WGS sequence"/>
</dbReference>
<dbReference type="OrthoDB" id="431720at2759"/>
<feature type="compositionally biased region" description="Basic and acidic residues" evidence="1">
    <location>
        <begin position="182"/>
        <end position="235"/>
    </location>
</feature>
<evidence type="ECO:0000256" key="1">
    <source>
        <dbReference type="SAM" id="MobiDB-lite"/>
    </source>
</evidence>
<proteinExistence type="predicted"/>
<dbReference type="AlphaFoldDB" id="A0A401S3J6"/>
<reference evidence="2 3" key="1">
    <citation type="journal article" date="2018" name="Nat. Ecol. Evol.">
        <title>Shark genomes provide insights into elasmobranch evolution and the origin of vertebrates.</title>
        <authorList>
            <person name="Hara Y"/>
            <person name="Yamaguchi K"/>
            <person name="Onimaru K"/>
            <person name="Kadota M"/>
            <person name="Koyanagi M"/>
            <person name="Keeley SD"/>
            <person name="Tatsumi K"/>
            <person name="Tanaka K"/>
            <person name="Motone F"/>
            <person name="Kageyama Y"/>
            <person name="Nozu R"/>
            <person name="Adachi N"/>
            <person name="Nishimura O"/>
            <person name="Nakagawa R"/>
            <person name="Tanegashima C"/>
            <person name="Kiyatake I"/>
            <person name="Matsumoto R"/>
            <person name="Murakumo K"/>
            <person name="Nishida K"/>
            <person name="Terakita A"/>
            <person name="Kuratani S"/>
            <person name="Sato K"/>
            <person name="Hyodo S Kuraku.S."/>
        </authorList>
    </citation>
    <scope>NUCLEOTIDE SEQUENCE [LARGE SCALE GENOMIC DNA]</scope>
</reference>
<accession>A0A401S3J6</accession>
<feature type="region of interest" description="Disordered" evidence="1">
    <location>
        <begin position="163"/>
        <end position="361"/>
    </location>
</feature>
<organism evidence="2 3">
    <name type="scientific">Chiloscyllium punctatum</name>
    <name type="common">Brownbanded bambooshark</name>
    <name type="synonym">Hemiscyllium punctatum</name>
    <dbReference type="NCBI Taxonomy" id="137246"/>
    <lineage>
        <taxon>Eukaryota</taxon>
        <taxon>Metazoa</taxon>
        <taxon>Chordata</taxon>
        <taxon>Craniata</taxon>
        <taxon>Vertebrata</taxon>
        <taxon>Chondrichthyes</taxon>
        <taxon>Elasmobranchii</taxon>
        <taxon>Galeomorphii</taxon>
        <taxon>Galeoidea</taxon>
        <taxon>Orectolobiformes</taxon>
        <taxon>Hemiscylliidae</taxon>
        <taxon>Chiloscyllium</taxon>
    </lineage>
</organism>
<comment type="caution">
    <text evidence="2">The sequence shown here is derived from an EMBL/GenBank/DDBJ whole genome shotgun (WGS) entry which is preliminary data.</text>
</comment>
<feature type="non-terminal residue" evidence="2">
    <location>
        <position position="1"/>
    </location>
</feature>
<protein>
    <recommendedName>
        <fullName evidence="4">CAC1B</fullName>
    </recommendedName>
</protein>
<evidence type="ECO:0000313" key="3">
    <source>
        <dbReference type="Proteomes" id="UP000287033"/>
    </source>
</evidence>
<sequence>QTRTSFFQRMVGALTPTQEEPPSLNNTKSISHPMNKNALNNGGNILFQGGLKESSPWLQAQEAFTEAKLRKPELSQADETPGLQSSPQAVEMREIGSDSNQTDQPGLETQGRAASMPRLTAETQPIPDTSPMKRSISTLTPQRAHGMHLPDYSLERVIPERMPHHHHHHHQHRCHRRKEKKQRSLERSPTRHADGETDQRDDFSSAARQKEQQSKERSRGRSQERKPPSSNEKQRYYSCDRYGSRETPQPKSTDHSRSTSPNAGPDYSLRRQGSGSVNGSPLQSVSGVSTPCRGRRQLPQTPLTPRPSVTYKTANSSPTQFSNLHGVLPPTPPGRLSRGRSEHNTFLRSDSQSQSYAGDESRQPMVMRIGSDPYLGHREACNSDGLALPDETLTFEVAVATTTGRSPRTSCISPFTSQSHQSRRVPNGYHCNLGMSMGPGTGAGERQYYRETDEDDWC</sequence>
<feature type="compositionally biased region" description="Polar residues" evidence="1">
    <location>
        <begin position="271"/>
        <end position="289"/>
    </location>
</feature>
<feature type="compositionally biased region" description="Basic residues" evidence="1">
    <location>
        <begin position="163"/>
        <end position="181"/>
    </location>
</feature>
<gene>
    <name evidence="2" type="ORF">chiPu_0003341</name>
</gene>
<evidence type="ECO:0000313" key="2">
    <source>
        <dbReference type="EMBL" id="GCC24938.1"/>
    </source>
</evidence>
<dbReference type="EMBL" id="BEZZ01000071">
    <property type="protein sequence ID" value="GCC24938.1"/>
    <property type="molecule type" value="Genomic_DNA"/>
</dbReference>
<dbReference type="STRING" id="137246.A0A401S3J6"/>
<feature type="compositionally biased region" description="Polar residues" evidence="1">
    <location>
        <begin position="310"/>
        <end position="323"/>
    </location>
</feature>
<feature type="compositionally biased region" description="Polar residues" evidence="1">
    <location>
        <begin position="346"/>
        <end position="356"/>
    </location>
</feature>
<keyword evidence="3" id="KW-1185">Reference proteome</keyword>